<sequence length="79" mass="8535">HGETPSLLKIQTLAGCGGGHLWSQLLGRLRQENGVNPGGGACSELRSGHCTPAWATERDSVSKKKPILWTRNLTFLLLL</sequence>
<dbReference type="GeneTree" id="ENSGT00940000163244"/>
<protein>
    <submittedName>
        <fullName evidence="1">Uncharacterized protein</fullName>
    </submittedName>
</protein>
<dbReference type="AlphaFoldDB" id="A0A8I5NZQ8"/>
<proteinExistence type="predicted"/>
<accession>A0A8I5NZQ8</accession>
<dbReference type="Ensembl" id="ENSPANT00000083190.1">
    <property type="protein sequence ID" value="ENSPANP00000060744.1"/>
    <property type="gene ID" value="ENSPANG00000048776.1"/>
</dbReference>
<evidence type="ECO:0000313" key="2">
    <source>
        <dbReference type="Proteomes" id="UP000028761"/>
    </source>
</evidence>
<reference evidence="1 2" key="1">
    <citation type="submission" date="2012-03" db="EMBL/GenBank/DDBJ databases">
        <title>Whole Genome Assembly of Papio anubis.</title>
        <authorList>
            <person name="Liu Y.L."/>
            <person name="Abraham K.A."/>
            <person name="Akbar H.A."/>
            <person name="Ali S.A."/>
            <person name="Anosike U.A."/>
            <person name="Aqrawi P.A."/>
            <person name="Arias F.A."/>
            <person name="Attaway T.A."/>
            <person name="Awwad R.A."/>
            <person name="Babu C.B."/>
            <person name="Bandaranaike D.B."/>
            <person name="Battles P.B."/>
            <person name="Bell A.B."/>
            <person name="Beltran B.B."/>
            <person name="Berhane-Mersha D.B."/>
            <person name="Bess C.B."/>
            <person name="Bickham C.B."/>
            <person name="Bolden T.B."/>
            <person name="Carter K.C."/>
            <person name="Chau D.C."/>
            <person name="Chavez A.C."/>
            <person name="Clerc-Blankenburg K.C."/>
            <person name="Coyle M.C."/>
            <person name="Dao M.D."/>
            <person name="Davila M.L.D."/>
            <person name="Davy-Carroll L.D."/>
            <person name="Denson S.D."/>
            <person name="Dinh H.D."/>
            <person name="Fernandez S.F."/>
            <person name="Fernando P.F."/>
            <person name="Forbes L.F."/>
            <person name="Francis C.F."/>
            <person name="Francisco L.F."/>
            <person name="Fu Q.F."/>
            <person name="Garcia-Iii R.G."/>
            <person name="Garrett T.G."/>
            <person name="Gross S.G."/>
            <person name="Gubbala S.G."/>
            <person name="Hirani K.H."/>
            <person name="Hogues M.H."/>
            <person name="Hollins B.H."/>
            <person name="Jackson L.J."/>
            <person name="Javaid M.J."/>
            <person name="Jhangiani S.J."/>
            <person name="Johnson A.J."/>
            <person name="Johnson B.J."/>
            <person name="Jones J.J."/>
            <person name="Joshi V.J."/>
            <person name="Kalu J.K."/>
            <person name="Khan N.K."/>
            <person name="Korchina V.K."/>
            <person name="Kovar C.K."/>
            <person name="Lago L.L."/>
            <person name="Lara F.L."/>
            <person name="Le T.-K.L."/>
            <person name="Lee S.L."/>
            <person name="Legall-Iii F.L."/>
            <person name="Lemon S.L."/>
            <person name="Liu J.L."/>
            <person name="Liu Y.-S.L."/>
            <person name="Liyanage D.L."/>
            <person name="Lopez J.L."/>
            <person name="Lorensuhewa L.L."/>
            <person name="Mata R.M."/>
            <person name="Mathew T.M."/>
            <person name="Mercado C.M."/>
            <person name="Mercado I.M."/>
            <person name="Morales K.M."/>
            <person name="Morgan M.M."/>
            <person name="Munidasa M.M."/>
            <person name="Ngo D.N."/>
            <person name="Nguyen L.N."/>
            <person name="Nguyen T.N."/>
            <person name="Nguyen N.N."/>
            <person name="Obregon M.O."/>
            <person name="Okwuonu G.O."/>
            <person name="Ongeri F.O."/>
            <person name="Onwere C.O."/>
            <person name="Osifeso I.O."/>
            <person name="Parra A.P."/>
            <person name="Patil S.P."/>
            <person name="Perez A.P."/>
            <person name="Perez Y.P."/>
            <person name="Pham C.P."/>
            <person name="Pu L.-L.P."/>
            <person name="Puazo M.P."/>
            <person name="Quiroz J.Q."/>
            <person name="Rouhana J.R."/>
            <person name="Ruiz M.R."/>
            <person name="Ruiz S.-J.R."/>
            <person name="Saada N.S."/>
            <person name="Santibanez J.S."/>
            <person name="Scheel M.S."/>
            <person name="Schneider B.S."/>
            <person name="Simmons D.S."/>
            <person name="Sisson I.S."/>
            <person name="Tang L.-Y.T."/>
            <person name="Thornton R.T."/>
            <person name="Tisius J.T."/>
            <person name="Toledanes G.T."/>
            <person name="Trejos Z.T."/>
            <person name="Usmani K.U."/>
            <person name="Varghese R.V."/>
            <person name="Vattathil S.V."/>
            <person name="Vee V.V."/>
            <person name="Walker D.W."/>
            <person name="Weissenberger G.W."/>
            <person name="White C.W."/>
            <person name="Williams A.W."/>
            <person name="Woodworth J.W."/>
            <person name="Wright R.W."/>
            <person name="Zhu Y.Z."/>
            <person name="Han Y.H."/>
            <person name="Newsham I.N."/>
            <person name="Nazareth L.N."/>
            <person name="Worley K.W."/>
            <person name="Muzny D.M."/>
            <person name="Rogers J.R."/>
            <person name="Gibbs R.G."/>
        </authorList>
    </citation>
    <scope>NUCLEOTIDE SEQUENCE [LARGE SCALE GENOMIC DNA]</scope>
</reference>
<evidence type="ECO:0000313" key="1">
    <source>
        <dbReference type="Ensembl" id="ENSPANP00000060744.1"/>
    </source>
</evidence>
<name>A0A8I5NZQ8_PAPAN</name>
<dbReference type="Proteomes" id="UP000028761">
    <property type="component" value="Chromosome 9"/>
</dbReference>
<keyword evidence="2" id="KW-1185">Reference proteome</keyword>
<organism evidence="1 2">
    <name type="scientific">Papio anubis</name>
    <name type="common">Olive baboon</name>
    <dbReference type="NCBI Taxonomy" id="9555"/>
    <lineage>
        <taxon>Eukaryota</taxon>
        <taxon>Metazoa</taxon>
        <taxon>Chordata</taxon>
        <taxon>Craniata</taxon>
        <taxon>Vertebrata</taxon>
        <taxon>Euteleostomi</taxon>
        <taxon>Mammalia</taxon>
        <taxon>Eutheria</taxon>
        <taxon>Euarchontoglires</taxon>
        <taxon>Primates</taxon>
        <taxon>Haplorrhini</taxon>
        <taxon>Catarrhini</taxon>
        <taxon>Cercopithecidae</taxon>
        <taxon>Cercopithecinae</taxon>
        <taxon>Papio</taxon>
    </lineage>
</organism>
<reference evidence="1" key="2">
    <citation type="submission" date="2025-08" db="UniProtKB">
        <authorList>
            <consortium name="Ensembl"/>
        </authorList>
    </citation>
    <scope>IDENTIFICATION</scope>
</reference>
<reference evidence="1" key="3">
    <citation type="submission" date="2025-09" db="UniProtKB">
        <authorList>
            <consortium name="Ensembl"/>
        </authorList>
    </citation>
    <scope>IDENTIFICATION</scope>
</reference>